<dbReference type="GO" id="GO:0003677">
    <property type="term" value="F:DNA binding"/>
    <property type="evidence" value="ECO:0007669"/>
    <property type="project" value="UniProtKB-KW"/>
</dbReference>
<evidence type="ECO:0000259" key="8">
    <source>
        <dbReference type="PROSITE" id="PS50048"/>
    </source>
</evidence>
<dbReference type="PANTHER" id="PTHR47338:SF9">
    <property type="entry name" value="ZN(II)2CYS6 TRANSCRIPTION FACTOR (EUROFUNG)"/>
    <property type="match status" value="1"/>
</dbReference>
<dbReference type="EMBL" id="LHQQ01000036">
    <property type="protein sequence ID" value="KOS45936.1"/>
    <property type="molecule type" value="Genomic_DNA"/>
</dbReference>
<name>A0A0M8P5P7_9EURO</name>
<dbReference type="OrthoDB" id="424974at2759"/>
<sequence length="154" mass="17288">MMNSMGDNHTIHKVSLKRTRQACGPCRRKKARCPGEKPTCSLCHRLGQRCSYGPQASRVRSQPISAPVQSQESQNSINETPGDISSSGRLQRIEERLDMMAILLQEGLPRSNSLREVSSDNHLNDGRELQEASYDDFEIMDAPENPSLDSQEYI</sequence>
<protein>
    <recommendedName>
        <fullName evidence="8">Zn(2)-C6 fungal-type domain-containing protein</fullName>
    </recommendedName>
</protein>
<keyword evidence="4" id="KW-0238">DNA-binding</keyword>
<keyword evidence="3" id="KW-0805">Transcription regulation</keyword>
<dbReference type="AlphaFoldDB" id="A0A0M8P5P7"/>
<feature type="compositionally biased region" description="Polar residues" evidence="7">
    <location>
        <begin position="58"/>
        <end position="89"/>
    </location>
</feature>
<dbReference type="PANTHER" id="PTHR47338">
    <property type="entry name" value="ZN(II)2CYS6 TRANSCRIPTION FACTOR (EUROFUNG)-RELATED"/>
    <property type="match status" value="1"/>
</dbReference>
<dbReference type="InterPro" id="IPR001138">
    <property type="entry name" value="Zn2Cys6_DnaBD"/>
</dbReference>
<keyword evidence="2" id="KW-0479">Metal-binding</keyword>
<evidence type="ECO:0000313" key="9">
    <source>
        <dbReference type="EMBL" id="KOS45936.1"/>
    </source>
</evidence>
<dbReference type="SMART" id="SM00066">
    <property type="entry name" value="GAL4"/>
    <property type="match status" value="1"/>
</dbReference>
<dbReference type="PROSITE" id="PS00463">
    <property type="entry name" value="ZN2_CY6_FUNGAL_1"/>
    <property type="match status" value="1"/>
</dbReference>
<dbReference type="Gene3D" id="4.10.240.10">
    <property type="entry name" value="Zn(2)-C6 fungal-type DNA-binding domain"/>
    <property type="match status" value="1"/>
</dbReference>
<reference evidence="9 10" key="1">
    <citation type="submission" date="2015-08" db="EMBL/GenBank/DDBJ databases">
        <title>Genome sequencing of Penicillium nordicum.</title>
        <authorList>
            <person name="Nguyen H.D."/>
            <person name="Seifert K.A."/>
        </authorList>
    </citation>
    <scope>NUCLEOTIDE SEQUENCE [LARGE SCALE GENOMIC DNA]</scope>
    <source>
        <strain evidence="9 10">DAOMC 185683</strain>
    </source>
</reference>
<keyword evidence="10" id="KW-1185">Reference proteome</keyword>
<comment type="subcellular location">
    <subcellularLocation>
        <location evidence="1">Nucleus</location>
    </subcellularLocation>
</comment>
<dbReference type="SUPFAM" id="SSF57701">
    <property type="entry name" value="Zn2/Cys6 DNA-binding domain"/>
    <property type="match status" value="1"/>
</dbReference>
<organism evidence="9 10">
    <name type="scientific">Penicillium nordicum</name>
    <dbReference type="NCBI Taxonomy" id="229535"/>
    <lineage>
        <taxon>Eukaryota</taxon>
        <taxon>Fungi</taxon>
        <taxon>Dikarya</taxon>
        <taxon>Ascomycota</taxon>
        <taxon>Pezizomycotina</taxon>
        <taxon>Eurotiomycetes</taxon>
        <taxon>Eurotiomycetidae</taxon>
        <taxon>Eurotiales</taxon>
        <taxon>Aspergillaceae</taxon>
        <taxon>Penicillium</taxon>
    </lineage>
</organism>
<evidence type="ECO:0000256" key="4">
    <source>
        <dbReference type="ARBA" id="ARBA00023125"/>
    </source>
</evidence>
<dbReference type="GO" id="GO:0000981">
    <property type="term" value="F:DNA-binding transcription factor activity, RNA polymerase II-specific"/>
    <property type="evidence" value="ECO:0007669"/>
    <property type="project" value="InterPro"/>
</dbReference>
<keyword evidence="6" id="KW-0539">Nucleus</keyword>
<dbReference type="STRING" id="229535.A0A0M8P5P7"/>
<dbReference type="InterPro" id="IPR036864">
    <property type="entry name" value="Zn2-C6_fun-type_DNA-bd_sf"/>
</dbReference>
<evidence type="ECO:0000256" key="3">
    <source>
        <dbReference type="ARBA" id="ARBA00023015"/>
    </source>
</evidence>
<evidence type="ECO:0000256" key="7">
    <source>
        <dbReference type="SAM" id="MobiDB-lite"/>
    </source>
</evidence>
<dbReference type="GO" id="GO:0008270">
    <property type="term" value="F:zinc ion binding"/>
    <property type="evidence" value="ECO:0007669"/>
    <property type="project" value="InterPro"/>
</dbReference>
<dbReference type="InterPro" id="IPR050815">
    <property type="entry name" value="TF_fung"/>
</dbReference>
<feature type="compositionally biased region" description="Basic and acidic residues" evidence="7">
    <location>
        <begin position="117"/>
        <end position="130"/>
    </location>
</feature>
<feature type="domain" description="Zn(2)-C6 fungal-type" evidence="8">
    <location>
        <begin position="22"/>
        <end position="52"/>
    </location>
</feature>
<dbReference type="GO" id="GO:0005634">
    <property type="term" value="C:nucleus"/>
    <property type="evidence" value="ECO:0007669"/>
    <property type="project" value="UniProtKB-SubCell"/>
</dbReference>
<evidence type="ECO:0000256" key="5">
    <source>
        <dbReference type="ARBA" id="ARBA00023163"/>
    </source>
</evidence>
<keyword evidence="5" id="KW-0804">Transcription</keyword>
<comment type="caution">
    <text evidence="9">The sequence shown here is derived from an EMBL/GenBank/DDBJ whole genome shotgun (WGS) entry which is preliminary data.</text>
</comment>
<dbReference type="Pfam" id="PF00172">
    <property type="entry name" value="Zn_clus"/>
    <property type="match status" value="1"/>
</dbReference>
<feature type="region of interest" description="Disordered" evidence="7">
    <location>
        <begin position="108"/>
        <end position="154"/>
    </location>
</feature>
<dbReference type="CDD" id="cd00067">
    <property type="entry name" value="GAL4"/>
    <property type="match status" value="1"/>
</dbReference>
<evidence type="ECO:0000256" key="2">
    <source>
        <dbReference type="ARBA" id="ARBA00022723"/>
    </source>
</evidence>
<evidence type="ECO:0000256" key="6">
    <source>
        <dbReference type="ARBA" id="ARBA00023242"/>
    </source>
</evidence>
<accession>A0A0M8P5P7</accession>
<feature type="region of interest" description="Disordered" evidence="7">
    <location>
        <begin position="54"/>
        <end position="91"/>
    </location>
</feature>
<evidence type="ECO:0000313" key="10">
    <source>
        <dbReference type="Proteomes" id="UP000037696"/>
    </source>
</evidence>
<gene>
    <name evidence="9" type="ORF">ACN38_g3124</name>
</gene>
<evidence type="ECO:0000256" key="1">
    <source>
        <dbReference type="ARBA" id="ARBA00004123"/>
    </source>
</evidence>
<dbReference type="PROSITE" id="PS50048">
    <property type="entry name" value="ZN2_CY6_FUNGAL_2"/>
    <property type="match status" value="1"/>
</dbReference>
<dbReference type="Proteomes" id="UP000037696">
    <property type="component" value="Unassembled WGS sequence"/>
</dbReference>
<proteinExistence type="predicted"/>